<dbReference type="InterPro" id="IPR041995">
    <property type="entry name" value="KOW_KIN17"/>
</dbReference>
<dbReference type="GO" id="GO:0006260">
    <property type="term" value="P:DNA replication"/>
    <property type="evidence" value="ECO:0007669"/>
    <property type="project" value="TreeGrafter"/>
</dbReference>
<dbReference type="InterPro" id="IPR014722">
    <property type="entry name" value="Rib_uL2_dom2"/>
</dbReference>
<dbReference type="InterPro" id="IPR056767">
    <property type="entry name" value="C2H2-Znf_KIN17"/>
</dbReference>
<keyword evidence="4" id="KW-1185">Reference proteome</keyword>
<gene>
    <name evidence="3" type="ORF">B7P43_G14373</name>
</gene>
<evidence type="ECO:0000259" key="2">
    <source>
        <dbReference type="SMART" id="SM01253"/>
    </source>
</evidence>
<dbReference type="GO" id="GO:0003690">
    <property type="term" value="F:double-stranded DNA binding"/>
    <property type="evidence" value="ECO:0007669"/>
    <property type="project" value="TreeGrafter"/>
</dbReference>
<dbReference type="Pfam" id="PF25092">
    <property type="entry name" value="SH3_KIN17_C"/>
    <property type="match status" value="1"/>
</dbReference>
<accession>A0A2J7Q1Q1</accession>
<dbReference type="Gene3D" id="2.30.30.30">
    <property type="match status" value="1"/>
</dbReference>
<proteinExistence type="inferred from homology"/>
<feature type="domain" description="DNA/RNA-binding protein Kin17 WH-like" evidence="2">
    <location>
        <begin position="22"/>
        <end position="93"/>
    </location>
</feature>
<evidence type="ECO:0000256" key="1">
    <source>
        <dbReference type="ARBA" id="ARBA00008517"/>
    </source>
</evidence>
<dbReference type="CDD" id="cd13155">
    <property type="entry name" value="KOW_KIN17"/>
    <property type="match status" value="1"/>
</dbReference>
<dbReference type="GO" id="GO:0006974">
    <property type="term" value="P:DNA damage response"/>
    <property type="evidence" value="ECO:0007669"/>
    <property type="project" value="TreeGrafter"/>
</dbReference>
<dbReference type="SMART" id="SM01253">
    <property type="entry name" value="Kin17_mid"/>
    <property type="match status" value="1"/>
</dbReference>
<dbReference type="Gene3D" id="2.30.30.140">
    <property type="match status" value="1"/>
</dbReference>
<dbReference type="InParanoid" id="A0A2J7Q1Q1"/>
<dbReference type="AlphaFoldDB" id="A0A2J7Q1Q1"/>
<dbReference type="PANTHER" id="PTHR12805:SF0">
    <property type="entry name" value="DNA_RNA-BINDING PROTEIN KIN17"/>
    <property type="match status" value="1"/>
</dbReference>
<dbReference type="Pfam" id="PF25095">
    <property type="entry name" value="C2H2-zf_KIN17"/>
    <property type="match status" value="1"/>
</dbReference>
<protein>
    <recommendedName>
        <fullName evidence="2">DNA/RNA-binding protein Kin17 WH-like domain-containing protein</fullName>
    </recommendedName>
</protein>
<organism evidence="3 4">
    <name type="scientific">Cryptotermes secundus</name>
    <dbReference type="NCBI Taxonomy" id="105785"/>
    <lineage>
        <taxon>Eukaryota</taxon>
        <taxon>Metazoa</taxon>
        <taxon>Ecdysozoa</taxon>
        <taxon>Arthropoda</taxon>
        <taxon>Hexapoda</taxon>
        <taxon>Insecta</taxon>
        <taxon>Pterygota</taxon>
        <taxon>Neoptera</taxon>
        <taxon>Polyneoptera</taxon>
        <taxon>Dictyoptera</taxon>
        <taxon>Blattodea</taxon>
        <taxon>Blattoidea</taxon>
        <taxon>Termitoidae</taxon>
        <taxon>Kalotermitidae</taxon>
        <taxon>Cryptotermitinae</taxon>
        <taxon>Cryptotermes</taxon>
    </lineage>
</organism>
<comment type="caution">
    <text evidence="3">The sequence shown here is derived from an EMBL/GenBank/DDBJ whole genome shotgun (WGS) entry which is preliminary data.</text>
</comment>
<dbReference type="PANTHER" id="PTHR12805">
    <property type="entry name" value="KIN17 KIN, ANTIGENIC DETERMINANT OF RECA PROTEIN HOMOLOG"/>
    <property type="match status" value="1"/>
</dbReference>
<dbReference type="Pfam" id="PF18131">
    <property type="entry name" value="KN17_SH3"/>
    <property type="match status" value="1"/>
</dbReference>
<reference evidence="3 4" key="1">
    <citation type="submission" date="2017-12" db="EMBL/GenBank/DDBJ databases">
        <title>Hemimetabolous genomes reveal molecular basis of termite eusociality.</title>
        <authorList>
            <person name="Harrison M.C."/>
            <person name="Jongepier E."/>
            <person name="Robertson H.M."/>
            <person name="Arning N."/>
            <person name="Bitard-Feildel T."/>
            <person name="Chao H."/>
            <person name="Childers C.P."/>
            <person name="Dinh H."/>
            <person name="Doddapaneni H."/>
            <person name="Dugan S."/>
            <person name="Gowin J."/>
            <person name="Greiner C."/>
            <person name="Han Y."/>
            <person name="Hu H."/>
            <person name="Hughes D.S.T."/>
            <person name="Huylmans A.-K."/>
            <person name="Kemena C."/>
            <person name="Kremer L.P.M."/>
            <person name="Lee S.L."/>
            <person name="Lopez-Ezquerra A."/>
            <person name="Mallet L."/>
            <person name="Monroy-Kuhn J.M."/>
            <person name="Moser A."/>
            <person name="Murali S.C."/>
            <person name="Muzny D.M."/>
            <person name="Otani S."/>
            <person name="Piulachs M.-D."/>
            <person name="Poelchau M."/>
            <person name="Qu J."/>
            <person name="Schaub F."/>
            <person name="Wada-Katsumata A."/>
            <person name="Worley K.C."/>
            <person name="Xie Q."/>
            <person name="Ylla G."/>
            <person name="Poulsen M."/>
            <person name="Gibbs R.A."/>
            <person name="Schal C."/>
            <person name="Richards S."/>
            <person name="Belles X."/>
            <person name="Korb J."/>
            <person name="Bornberg-Bauer E."/>
        </authorList>
    </citation>
    <scope>NUCLEOTIDE SEQUENCE [LARGE SCALE GENOMIC DNA]</scope>
    <source>
        <tissue evidence="3">Whole body</tissue>
    </source>
</reference>
<comment type="similarity">
    <text evidence="1">Belongs to the KIN17 family.</text>
</comment>
<dbReference type="OrthoDB" id="10266249at2759"/>
<evidence type="ECO:0000313" key="3">
    <source>
        <dbReference type="EMBL" id="PNF22506.1"/>
    </source>
</evidence>
<dbReference type="EMBL" id="NEVH01019388">
    <property type="protein sequence ID" value="PNF22506.1"/>
    <property type="molecule type" value="Genomic_DNA"/>
</dbReference>
<dbReference type="FunFam" id="2.30.30.30:FF:000021">
    <property type="entry name" value="DNA/RNA-binding protein KIN17, putative"/>
    <property type="match status" value="1"/>
</dbReference>
<name>A0A2J7Q1Q1_9NEOP</name>
<evidence type="ECO:0000313" key="4">
    <source>
        <dbReference type="Proteomes" id="UP000235965"/>
    </source>
</evidence>
<dbReference type="InterPro" id="IPR019447">
    <property type="entry name" value="DNA/RNA-bd_Kin17_WH-like_dom"/>
</dbReference>
<dbReference type="InterPro" id="IPR041330">
    <property type="entry name" value="KN17_SH3"/>
</dbReference>
<sequence>MGKLEVGTPKYIANKVKAKGLQKLRWYCQICQKQCRYETGFICHMMSNLIGWYVQYVDRDPETTAMQEALVSKEKMDRDDQGKMMAFIEKQIEKGKECSRNDTHVFAEFVRPSEEHKVVVNLKLETKRDEDVKNKALMASNALKNDYERGECSSAGNDSIIDRHNKTNRKNQEHINRKDYWFVEGIVVKVIAKSLGVKYYRKKGVVTGVPDKYVATVSMLDSGHKLKLDQDHLETVIPAIGRPVRVVNVAYLGCTALLREVDEKIFCVTIEISSGPLKGRIVDKVEYGDICKLHNVDV</sequence>
<dbReference type="Proteomes" id="UP000235965">
    <property type="component" value="Unassembled WGS sequence"/>
</dbReference>
<dbReference type="STRING" id="105785.A0A2J7Q1Q1"/>
<dbReference type="InterPro" id="IPR037321">
    <property type="entry name" value="KIN17-like"/>
</dbReference>
<dbReference type="GO" id="GO:0005634">
    <property type="term" value="C:nucleus"/>
    <property type="evidence" value="ECO:0007669"/>
    <property type="project" value="TreeGrafter"/>
</dbReference>